<comment type="subcellular location">
    <subcellularLocation>
        <location evidence="2">Cytoplasm</location>
    </subcellularLocation>
</comment>
<evidence type="ECO:0000313" key="3">
    <source>
        <dbReference type="EMBL" id="RCW93618.1"/>
    </source>
</evidence>
<comment type="similarity">
    <text evidence="2">Belongs to the RbfA family.</text>
</comment>
<dbReference type="GO" id="GO:0043024">
    <property type="term" value="F:ribosomal small subunit binding"/>
    <property type="evidence" value="ECO:0007669"/>
    <property type="project" value="TreeGrafter"/>
</dbReference>
<dbReference type="EMBL" id="QPJO01000001">
    <property type="protein sequence ID" value="RCW93618.1"/>
    <property type="molecule type" value="Genomic_DNA"/>
</dbReference>
<sequence>MEEFTQRQKKIGGILQQDLAEVLQKAATDGGLRGVIISVSKVNVTTDLSVAKVYLSIFPNKEAQPLLEGIQSNKPLIRHELAQRTRHQLRRMPQLEFFIDDSLEYIDGIERSLKGEDNPLENPDLLGKRKKS</sequence>
<dbReference type="Proteomes" id="UP000253436">
    <property type="component" value="Unassembled WGS sequence"/>
</dbReference>
<dbReference type="Pfam" id="PF02033">
    <property type="entry name" value="RBFA"/>
    <property type="match status" value="1"/>
</dbReference>
<dbReference type="GO" id="GO:0005829">
    <property type="term" value="C:cytosol"/>
    <property type="evidence" value="ECO:0007669"/>
    <property type="project" value="TreeGrafter"/>
</dbReference>
<evidence type="ECO:0000256" key="2">
    <source>
        <dbReference type="HAMAP-Rule" id="MF_00003"/>
    </source>
</evidence>
<dbReference type="InterPro" id="IPR015946">
    <property type="entry name" value="KH_dom-like_a/b"/>
</dbReference>
<evidence type="ECO:0000256" key="1">
    <source>
        <dbReference type="ARBA" id="ARBA00022517"/>
    </source>
</evidence>
<name>A0A368ZJL2_9FLAO</name>
<evidence type="ECO:0000313" key="4">
    <source>
        <dbReference type="Proteomes" id="UP000253436"/>
    </source>
</evidence>
<comment type="function">
    <text evidence="2">One of several proteins that assist in the late maturation steps of the functional core of the 30S ribosomal subunit. Associates with free 30S ribosomal subunits (but not with 30S subunits that are part of 70S ribosomes or polysomes). Required for efficient processing of 16S rRNA. May interact with the 5'-terminal helix region of 16S rRNA.</text>
</comment>
<protein>
    <recommendedName>
        <fullName evidence="2">Ribosome-binding factor A</fullName>
    </recommendedName>
</protein>
<reference evidence="3 4" key="1">
    <citation type="submission" date="2018-07" db="EMBL/GenBank/DDBJ databases">
        <title>Genomic Encyclopedia of Type Strains, Phase III (KMG-III): the genomes of soil and plant-associated and newly described type strains.</title>
        <authorList>
            <person name="Whitman W."/>
        </authorList>
    </citation>
    <scope>NUCLEOTIDE SEQUENCE [LARGE SCALE GENOMIC DNA]</scope>
    <source>
        <strain evidence="3 4">CECT 7958</strain>
    </source>
</reference>
<dbReference type="PANTHER" id="PTHR33515">
    <property type="entry name" value="RIBOSOME-BINDING FACTOR A, CHLOROPLASTIC-RELATED"/>
    <property type="match status" value="1"/>
</dbReference>
<dbReference type="PANTHER" id="PTHR33515:SF1">
    <property type="entry name" value="RIBOSOME-BINDING FACTOR A, CHLOROPLASTIC-RELATED"/>
    <property type="match status" value="1"/>
</dbReference>
<comment type="caution">
    <text evidence="3">The sequence shown here is derived from an EMBL/GenBank/DDBJ whole genome shotgun (WGS) entry which is preliminary data.</text>
</comment>
<dbReference type="SUPFAM" id="SSF89919">
    <property type="entry name" value="Ribosome-binding factor A, RbfA"/>
    <property type="match status" value="1"/>
</dbReference>
<dbReference type="OrthoDB" id="9811910at2"/>
<dbReference type="RefSeq" id="WP_114308651.1">
    <property type="nucleotide sequence ID" value="NZ_QPJO01000001.1"/>
</dbReference>
<keyword evidence="1 2" id="KW-0690">Ribosome biogenesis</keyword>
<dbReference type="NCBIfam" id="TIGR00082">
    <property type="entry name" value="rbfA"/>
    <property type="match status" value="1"/>
</dbReference>
<comment type="subunit">
    <text evidence="2">Monomer. Binds 30S ribosomal subunits, but not 50S ribosomal subunits or 70S ribosomes.</text>
</comment>
<dbReference type="InterPro" id="IPR023799">
    <property type="entry name" value="RbfA_dom_sf"/>
</dbReference>
<proteinExistence type="inferred from homology"/>
<dbReference type="AlphaFoldDB" id="A0A368ZJL2"/>
<keyword evidence="2" id="KW-0963">Cytoplasm</keyword>
<dbReference type="GO" id="GO:0030490">
    <property type="term" value="P:maturation of SSU-rRNA"/>
    <property type="evidence" value="ECO:0007669"/>
    <property type="project" value="UniProtKB-UniRule"/>
</dbReference>
<organism evidence="3 4">
    <name type="scientific">Winogradskyella arenosi</name>
    <dbReference type="NCBI Taxonomy" id="533325"/>
    <lineage>
        <taxon>Bacteria</taxon>
        <taxon>Pseudomonadati</taxon>
        <taxon>Bacteroidota</taxon>
        <taxon>Flavobacteriia</taxon>
        <taxon>Flavobacteriales</taxon>
        <taxon>Flavobacteriaceae</taxon>
        <taxon>Winogradskyella</taxon>
    </lineage>
</organism>
<keyword evidence="4" id="KW-1185">Reference proteome</keyword>
<dbReference type="InterPro" id="IPR000238">
    <property type="entry name" value="RbfA"/>
</dbReference>
<dbReference type="HAMAP" id="MF_00003">
    <property type="entry name" value="RbfA"/>
    <property type="match status" value="1"/>
</dbReference>
<gene>
    <name evidence="2" type="primary">rbfA</name>
    <name evidence="3" type="ORF">DFQ08_101414</name>
</gene>
<accession>A0A368ZJL2</accession>
<dbReference type="Gene3D" id="3.30.300.20">
    <property type="match status" value="1"/>
</dbReference>